<evidence type="ECO:0000313" key="1">
    <source>
        <dbReference type="EMBL" id="CAB4694278.1"/>
    </source>
</evidence>
<name>A0A6J6PCX2_9ZZZZ</name>
<organism evidence="1">
    <name type="scientific">freshwater metagenome</name>
    <dbReference type="NCBI Taxonomy" id="449393"/>
    <lineage>
        <taxon>unclassified sequences</taxon>
        <taxon>metagenomes</taxon>
        <taxon>ecological metagenomes</taxon>
    </lineage>
</organism>
<gene>
    <name evidence="1" type="ORF">UFOPK2576_00588</name>
</gene>
<sequence length="83" mass="8381">MFSANGAQPSTAIGSLSCAIAKTDAITAAAPDISAFIASMPAAGFNAKPPLSKVIPLPTYANLFFALLGLYETCKSLGGFAEP</sequence>
<reference evidence="1" key="1">
    <citation type="submission" date="2020-05" db="EMBL/GenBank/DDBJ databases">
        <authorList>
            <person name="Chiriac C."/>
            <person name="Salcher M."/>
            <person name="Ghai R."/>
            <person name="Kavagutti S V."/>
        </authorList>
    </citation>
    <scope>NUCLEOTIDE SEQUENCE</scope>
</reference>
<protein>
    <submittedName>
        <fullName evidence="1">Unannotated protein</fullName>
    </submittedName>
</protein>
<dbReference type="EMBL" id="CAEZXQ010000077">
    <property type="protein sequence ID" value="CAB4694278.1"/>
    <property type="molecule type" value="Genomic_DNA"/>
</dbReference>
<proteinExistence type="predicted"/>
<dbReference type="AlphaFoldDB" id="A0A6J6PCX2"/>
<accession>A0A6J6PCX2</accession>